<feature type="signal peptide" evidence="2">
    <location>
        <begin position="1"/>
        <end position="19"/>
    </location>
</feature>
<name>A0A7Z0WJM5_9PSEU</name>
<evidence type="ECO:0000313" key="4">
    <source>
        <dbReference type="Proteomes" id="UP000185696"/>
    </source>
</evidence>
<evidence type="ECO:0000313" key="3">
    <source>
        <dbReference type="EMBL" id="OLF08656.1"/>
    </source>
</evidence>
<protein>
    <recommendedName>
        <fullName evidence="5">Lipoprotein</fullName>
    </recommendedName>
</protein>
<feature type="region of interest" description="Disordered" evidence="1">
    <location>
        <begin position="294"/>
        <end position="313"/>
    </location>
</feature>
<dbReference type="Proteomes" id="UP000185696">
    <property type="component" value="Unassembled WGS sequence"/>
</dbReference>
<gene>
    <name evidence="3" type="ORF">BLA60_21760</name>
</gene>
<dbReference type="EMBL" id="MSIF01000011">
    <property type="protein sequence ID" value="OLF08656.1"/>
    <property type="molecule type" value="Genomic_DNA"/>
</dbReference>
<feature type="chain" id="PRO_5038853669" description="Lipoprotein" evidence="2">
    <location>
        <begin position="20"/>
        <end position="462"/>
    </location>
</feature>
<evidence type="ECO:0000256" key="2">
    <source>
        <dbReference type="SAM" id="SignalP"/>
    </source>
</evidence>
<keyword evidence="2" id="KW-0732">Signal</keyword>
<comment type="caution">
    <text evidence="3">The sequence shown here is derived from an EMBL/GenBank/DDBJ whole genome shotgun (WGS) entry which is preliminary data.</text>
</comment>
<proteinExistence type="predicted"/>
<evidence type="ECO:0000256" key="1">
    <source>
        <dbReference type="SAM" id="MobiDB-lite"/>
    </source>
</evidence>
<sequence>MGLVAGVVLLVAGCTSGVAGTPTAVDIGPLTTAEATAQSLVNFAESGAVHYTGNLNAGDGAPVTVDVHALPTGEVFGSISVNSLPATITALGTNLYLKGDAAFWNGMAARFGVADGSGGGGALAGRWVKLPTSLIGIEFTQVFTPDLVSQAAGQVVESDSATPLERNPKETVAGVPAYVVTVEGGTVHLAVDAPHGPLRFALDQIGGSGNTAVRDAVLDVVDVSAQALTHYQNLAKRASTELTTAVDALTGIDQGKHRFDSCGASSCTLVVDIRNTGKSAVRVHLRATWTGDDQPLGSCESKTKPVAPGKGSSVSCKLTSPQWVSFYQRANDVPGTHPYGAQWTALVLAEPPDLGELTLSASATPADTDTDNTEGTQAVYVINHGTTPWKYGVVPTRYWRDHTAAQLRGCLVATTSACSASLVTTTDGAASAQALVTALVNTFRSENDACPVGQWVSCTPAG</sequence>
<dbReference type="AlphaFoldDB" id="A0A7Z0WJM5"/>
<accession>A0A7Z0WJM5</accession>
<organism evidence="3 4">
    <name type="scientific">Actinophytocola xinjiangensis</name>
    <dbReference type="NCBI Taxonomy" id="485602"/>
    <lineage>
        <taxon>Bacteria</taxon>
        <taxon>Bacillati</taxon>
        <taxon>Actinomycetota</taxon>
        <taxon>Actinomycetes</taxon>
        <taxon>Pseudonocardiales</taxon>
        <taxon>Pseudonocardiaceae</taxon>
    </lineage>
</organism>
<evidence type="ECO:0008006" key="5">
    <source>
        <dbReference type="Google" id="ProtNLM"/>
    </source>
</evidence>
<reference evidence="3 4" key="1">
    <citation type="submission" date="2016-12" db="EMBL/GenBank/DDBJ databases">
        <title>The draft genome sequence of Actinophytocola xinjiangensis.</title>
        <authorList>
            <person name="Wang W."/>
            <person name="Yuan L."/>
        </authorList>
    </citation>
    <scope>NUCLEOTIDE SEQUENCE [LARGE SCALE GENOMIC DNA]</scope>
    <source>
        <strain evidence="3 4">CGMCC 4.4663</strain>
    </source>
</reference>
<keyword evidence="4" id="KW-1185">Reference proteome</keyword>